<dbReference type="EMBL" id="BAAAYK010000038">
    <property type="protein sequence ID" value="GAA3362581.1"/>
    <property type="molecule type" value="Genomic_DNA"/>
</dbReference>
<reference evidence="3" key="1">
    <citation type="journal article" date="2019" name="Int. J. Syst. Evol. Microbiol.">
        <title>The Global Catalogue of Microorganisms (GCM) 10K type strain sequencing project: providing services to taxonomists for standard genome sequencing and annotation.</title>
        <authorList>
            <consortium name="The Broad Institute Genomics Platform"/>
            <consortium name="The Broad Institute Genome Sequencing Center for Infectious Disease"/>
            <person name="Wu L."/>
            <person name="Ma J."/>
        </authorList>
    </citation>
    <scope>NUCLEOTIDE SEQUENCE [LARGE SCALE GENOMIC DNA]</scope>
    <source>
        <strain evidence="3">JCM 9687</strain>
    </source>
</reference>
<proteinExistence type="predicted"/>
<gene>
    <name evidence="2" type="ORF">GCM10020366_51090</name>
</gene>
<evidence type="ECO:0000313" key="3">
    <source>
        <dbReference type="Proteomes" id="UP001500483"/>
    </source>
</evidence>
<sequence>MQHSWERSVRTVETVYEILRRVVAGAESRAEFAAEPRAFLDQAGLPELSNADVVHAASLALDLAPVEVVDAFTRALPPGLVVLAADGDGVPADALMPFLPNGPDELESTMATPEIFTALGDVEGLLSPTARTTDEQSTENSGNSTETSRSEDSTGSDNQLGAPVGNGNDVGLVGDINTGDISGLTGGLNAGNVAGNGVTDVVGGLEDTVGGVQGGDLTGGISDLTGAGDLTGGLDLGGVDGGGVMGSVQDVTGELPIDDVVGGVAPMADLTAPLTGADGPVGGVEGTVEDLTGGLGI</sequence>
<dbReference type="Proteomes" id="UP001500483">
    <property type="component" value="Unassembled WGS sequence"/>
</dbReference>
<organism evidence="2 3">
    <name type="scientific">Saccharopolyspora gregorii</name>
    <dbReference type="NCBI Taxonomy" id="33914"/>
    <lineage>
        <taxon>Bacteria</taxon>
        <taxon>Bacillati</taxon>
        <taxon>Actinomycetota</taxon>
        <taxon>Actinomycetes</taxon>
        <taxon>Pseudonocardiales</taxon>
        <taxon>Pseudonocardiaceae</taxon>
        <taxon>Saccharopolyspora</taxon>
    </lineage>
</organism>
<evidence type="ECO:0000256" key="1">
    <source>
        <dbReference type="SAM" id="MobiDB-lite"/>
    </source>
</evidence>
<accession>A0ABP6RX95</accession>
<feature type="region of interest" description="Disordered" evidence="1">
    <location>
        <begin position="127"/>
        <end position="169"/>
    </location>
</feature>
<protein>
    <submittedName>
        <fullName evidence="2">Uncharacterized protein</fullName>
    </submittedName>
</protein>
<comment type="caution">
    <text evidence="2">The sequence shown here is derived from an EMBL/GenBank/DDBJ whole genome shotgun (WGS) entry which is preliminary data.</text>
</comment>
<name>A0ABP6RX95_9PSEU</name>
<evidence type="ECO:0000313" key="2">
    <source>
        <dbReference type="EMBL" id="GAA3362581.1"/>
    </source>
</evidence>
<feature type="compositionally biased region" description="Low complexity" evidence="1">
    <location>
        <begin position="138"/>
        <end position="147"/>
    </location>
</feature>
<keyword evidence="3" id="KW-1185">Reference proteome</keyword>